<dbReference type="EMBL" id="JBAMIC010000022">
    <property type="protein sequence ID" value="KAK7091335.1"/>
    <property type="molecule type" value="Genomic_DNA"/>
</dbReference>
<organism evidence="2 3">
    <name type="scientific">Littorina saxatilis</name>
    <dbReference type="NCBI Taxonomy" id="31220"/>
    <lineage>
        <taxon>Eukaryota</taxon>
        <taxon>Metazoa</taxon>
        <taxon>Spiralia</taxon>
        <taxon>Lophotrochozoa</taxon>
        <taxon>Mollusca</taxon>
        <taxon>Gastropoda</taxon>
        <taxon>Caenogastropoda</taxon>
        <taxon>Littorinimorpha</taxon>
        <taxon>Littorinoidea</taxon>
        <taxon>Littorinidae</taxon>
        <taxon>Littorina</taxon>
    </lineage>
</organism>
<evidence type="ECO:0000313" key="3">
    <source>
        <dbReference type="Proteomes" id="UP001374579"/>
    </source>
</evidence>
<proteinExistence type="predicted"/>
<accession>A0AAN9AQJ5</accession>
<feature type="compositionally biased region" description="Polar residues" evidence="1">
    <location>
        <begin position="211"/>
        <end position="225"/>
    </location>
</feature>
<sequence>MLWQHCWKGLMAARPVAKRTPKPIKVKSKPKPQKQQPPPEQPPPPPPPPELQPYNEPRLFGFWKETFPDRDQRQMPQRDVVPMNVAQDSKIHQKNKVEEQQEKQQWREERGQQVTKYQQEMQSYSQKYGGQAANANAYWFSGTTGQAIRGGTGEEIAPNRQWDTKPAGGEYTSTLQASAPAGQPPADTSRAAPAPKPRAPGPSTAAAASDPTVQAWYNESSVPTQSGNNAAGSYGSGRMW</sequence>
<feature type="region of interest" description="Disordered" evidence="1">
    <location>
        <begin position="143"/>
        <end position="240"/>
    </location>
</feature>
<protein>
    <submittedName>
        <fullName evidence="2">Uncharacterized protein</fullName>
    </submittedName>
</protein>
<dbReference type="AlphaFoldDB" id="A0AAN9AQJ5"/>
<evidence type="ECO:0000313" key="2">
    <source>
        <dbReference type="EMBL" id="KAK7091335.1"/>
    </source>
</evidence>
<evidence type="ECO:0000256" key="1">
    <source>
        <dbReference type="SAM" id="MobiDB-lite"/>
    </source>
</evidence>
<gene>
    <name evidence="2" type="ORF">V1264_009030</name>
</gene>
<feature type="compositionally biased region" description="Low complexity" evidence="1">
    <location>
        <begin position="226"/>
        <end position="240"/>
    </location>
</feature>
<feature type="compositionally biased region" description="Basic and acidic residues" evidence="1">
    <location>
        <begin position="89"/>
        <end position="111"/>
    </location>
</feature>
<feature type="compositionally biased region" description="Pro residues" evidence="1">
    <location>
        <begin position="35"/>
        <end position="51"/>
    </location>
</feature>
<dbReference type="Proteomes" id="UP001374579">
    <property type="component" value="Unassembled WGS sequence"/>
</dbReference>
<dbReference type="EMBL" id="JBAMIC010000022">
    <property type="protein sequence ID" value="KAK7091336.1"/>
    <property type="molecule type" value="Genomic_DNA"/>
</dbReference>
<feature type="region of interest" description="Disordered" evidence="1">
    <location>
        <begin position="10"/>
        <end position="118"/>
    </location>
</feature>
<comment type="caution">
    <text evidence="2">The sequence shown here is derived from an EMBL/GenBank/DDBJ whole genome shotgun (WGS) entry which is preliminary data.</text>
</comment>
<name>A0AAN9AQJ5_9CAEN</name>
<feature type="compositionally biased region" description="Basic residues" evidence="1">
    <location>
        <begin position="16"/>
        <end position="32"/>
    </location>
</feature>
<keyword evidence="3" id="KW-1185">Reference proteome</keyword>
<reference evidence="2 3" key="1">
    <citation type="submission" date="2024-02" db="EMBL/GenBank/DDBJ databases">
        <title>Chromosome-scale genome assembly of the rough periwinkle Littorina saxatilis.</title>
        <authorList>
            <person name="De Jode A."/>
            <person name="Faria R."/>
            <person name="Formenti G."/>
            <person name="Sims Y."/>
            <person name="Smith T.P."/>
            <person name="Tracey A."/>
            <person name="Wood J.M.D."/>
            <person name="Zagrodzka Z.B."/>
            <person name="Johannesson K."/>
            <person name="Butlin R.K."/>
            <person name="Leder E.H."/>
        </authorList>
    </citation>
    <scope>NUCLEOTIDE SEQUENCE [LARGE SCALE GENOMIC DNA]</scope>
    <source>
        <strain evidence="2">Snail1</strain>
        <tissue evidence="2">Muscle</tissue>
    </source>
</reference>